<dbReference type="AlphaFoldDB" id="A0A4Z1PEH0"/>
<dbReference type="EMBL" id="SNSC02000001">
    <property type="protein sequence ID" value="TID27905.1"/>
    <property type="molecule type" value="Genomic_DNA"/>
</dbReference>
<evidence type="ECO:0000313" key="1">
    <source>
        <dbReference type="EMBL" id="TID27905.1"/>
    </source>
</evidence>
<name>A0A4Z1PEH0_9PEZI</name>
<organism evidence="1 2">
    <name type="scientific">Venturia nashicola</name>
    <dbReference type="NCBI Taxonomy" id="86259"/>
    <lineage>
        <taxon>Eukaryota</taxon>
        <taxon>Fungi</taxon>
        <taxon>Dikarya</taxon>
        <taxon>Ascomycota</taxon>
        <taxon>Pezizomycotina</taxon>
        <taxon>Dothideomycetes</taxon>
        <taxon>Pleosporomycetidae</taxon>
        <taxon>Venturiales</taxon>
        <taxon>Venturiaceae</taxon>
        <taxon>Venturia</taxon>
    </lineage>
</organism>
<comment type="caution">
    <text evidence="1">The sequence shown here is derived from an EMBL/GenBank/DDBJ whole genome shotgun (WGS) entry which is preliminary data.</text>
</comment>
<protein>
    <submittedName>
        <fullName evidence="1">Uncharacterized protein</fullName>
    </submittedName>
</protein>
<sequence length="123" mass="14469">MRVYKHALTVNNRCCLHAILDRELITLRVELDSTTVKFLFTLSFSRRKHVAEWTEYLLMDGYICVLQWEKGNFPDGLKIDGWMDGWMVCGKFGNLRGLEWLSYTILYAGKMSDCKKSIWMMSE</sequence>
<gene>
    <name evidence="1" type="ORF">E6O75_ATG00672</name>
</gene>
<reference evidence="1 2" key="1">
    <citation type="submission" date="2019-04" db="EMBL/GenBank/DDBJ databases">
        <title>High contiguity whole genome sequence and gene annotation resource for two Venturia nashicola isolates.</title>
        <authorList>
            <person name="Prokchorchik M."/>
            <person name="Won K."/>
            <person name="Lee Y."/>
            <person name="Choi E.D."/>
            <person name="Segonzac C."/>
            <person name="Sohn K.H."/>
        </authorList>
    </citation>
    <scope>NUCLEOTIDE SEQUENCE [LARGE SCALE GENOMIC DNA]</scope>
    <source>
        <strain evidence="1 2">PRI2</strain>
    </source>
</reference>
<proteinExistence type="predicted"/>
<accession>A0A4Z1PEH0</accession>
<dbReference type="Proteomes" id="UP000298493">
    <property type="component" value="Unassembled WGS sequence"/>
</dbReference>
<evidence type="ECO:0000313" key="2">
    <source>
        <dbReference type="Proteomes" id="UP000298493"/>
    </source>
</evidence>
<keyword evidence="2" id="KW-1185">Reference proteome</keyword>